<name>A0A089NNM0_9HYPH</name>
<proteinExistence type="predicted"/>
<gene>
    <name evidence="2" type="ORF">MOC_1212</name>
</gene>
<dbReference type="Proteomes" id="UP000029492">
    <property type="component" value="Chromosome"/>
</dbReference>
<feature type="region of interest" description="Disordered" evidence="1">
    <location>
        <begin position="1"/>
        <end position="26"/>
    </location>
</feature>
<dbReference type="STRING" id="693986.MOC_1212"/>
<evidence type="ECO:0000256" key="1">
    <source>
        <dbReference type="SAM" id="MobiDB-lite"/>
    </source>
</evidence>
<protein>
    <submittedName>
        <fullName evidence="2">Protein of unassigned function</fullName>
    </submittedName>
</protein>
<evidence type="ECO:0000313" key="3">
    <source>
        <dbReference type="Proteomes" id="UP000029492"/>
    </source>
</evidence>
<dbReference type="HOGENOM" id="CLU_2494333_0_0_5"/>
<keyword evidence="3" id="KW-1185">Reference proteome</keyword>
<accession>A0A089NNM0</accession>
<evidence type="ECO:0000313" key="2">
    <source>
        <dbReference type="EMBL" id="AIQ88967.1"/>
    </source>
</evidence>
<dbReference type="KEGG" id="mor:MOC_1212"/>
<reference evidence="2 3" key="1">
    <citation type="journal article" date="2014" name="PLoS ONE">
        <title>Genome Information of Methylobacterium oryzae, a Plant-Probiotic Methylotroph in the Phyllosphere.</title>
        <authorList>
            <person name="Kwak M.J."/>
            <person name="Jeong H."/>
            <person name="Madhaiyan M."/>
            <person name="Lee Y."/>
            <person name="Sa T.M."/>
            <person name="Oh T.K."/>
            <person name="Kim J.F."/>
        </authorList>
    </citation>
    <scope>NUCLEOTIDE SEQUENCE [LARGE SCALE GENOMIC DNA]</scope>
    <source>
        <strain evidence="2 3">CBMB20</strain>
    </source>
</reference>
<organism evidence="2 3">
    <name type="scientific">Methylobacterium oryzae CBMB20</name>
    <dbReference type="NCBI Taxonomy" id="693986"/>
    <lineage>
        <taxon>Bacteria</taxon>
        <taxon>Pseudomonadati</taxon>
        <taxon>Pseudomonadota</taxon>
        <taxon>Alphaproteobacteria</taxon>
        <taxon>Hyphomicrobiales</taxon>
        <taxon>Methylobacteriaceae</taxon>
        <taxon>Methylobacterium</taxon>
    </lineage>
</organism>
<sequence length="86" mass="9318">MQTCDPAGGRRGGVMSARDQASGDAATEVTFRGRGLALQSGRRLILLVCPLCSQRNAQRGAERGICEWCAYVPSPDQAEPVDRLRR</sequence>
<dbReference type="eggNOG" id="ENOG50310IK">
    <property type="taxonomic scope" value="Bacteria"/>
</dbReference>
<dbReference type="AlphaFoldDB" id="A0A089NNM0"/>
<dbReference type="EMBL" id="CP003811">
    <property type="protein sequence ID" value="AIQ88967.1"/>
    <property type="molecule type" value="Genomic_DNA"/>
</dbReference>